<keyword evidence="2" id="KW-0460">Magnesium</keyword>
<proteinExistence type="inferred from homology"/>
<comment type="cofactor">
    <cofactor evidence="2">
        <name>Mg(2+)</name>
        <dbReference type="ChEBI" id="CHEBI:18420"/>
    </cofactor>
</comment>
<dbReference type="Gene3D" id="1.10.600.10">
    <property type="entry name" value="Farnesyl Diphosphate Synthase"/>
    <property type="match status" value="1"/>
</dbReference>
<dbReference type="SUPFAM" id="SSF48576">
    <property type="entry name" value="Terpenoid synthases"/>
    <property type="match status" value="1"/>
</dbReference>
<sequence>CGPAWRRRFVEHIAEGGMAAFWEAANRTAGVVPDEEAYIAKRRHTGAIYVCMDLIEPIAHQEIPPEAYADPGYQDALRSACDVVCWVNDLYSLDKELSLGEWHNLVAVVEHGRGLTREQAVRHVVSAVAAEVGLFREREARTLAAYPGLAGNLAGMRSWMRGNLDWSARTKRYRGPERVLSGPPADYLDTVAEVSE</sequence>
<reference evidence="4" key="1">
    <citation type="journal article" date="2019" name="Int. J. Syst. Evol. Microbiol.">
        <title>The Global Catalogue of Microorganisms (GCM) 10K type strain sequencing project: providing services to taxonomists for standard genome sequencing and annotation.</title>
        <authorList>
            <consortium name="The Broad Institute Genomics Platform"/>
            <consortium name="The Broad Institute Genome Sequencing Center for Infectious Disease"/>
            <person name="Wu L."/>
            <person name="Ma J."/>
        </authorList>
    </citation>
    <scope>NUCLEOTIDE SEQUENCE [LARGE SCALE GENOMIC DNA]</scope>
    <source>
        <strain evidence="4">CCUG 62974</strain>
    </source>
</reference>
<evidence type="ECO:0000313" key="4">
    <source>
        <dbReference type="Proteomes" id="UP001597024"/>
    </source>
</evidence>
<name>A0ABW3E3Z4_9ACTN</name>
<dbReference type="InterPro" id="IPR008949">
    <property type="entry name" value="Isoprenoid_synthase_dom_sf"/>
</dbReference>
<dbReference type="EMBL" id="JBHTHX010002651">
    <property type="protein sequence ID" value="MFD0890749.1"/>
    <property type="molecule type" value="Genomic_DNA"/>
</dbReference>
<dbReference type="Pfam" id="PF19086">
    <property type="entry name" value="Terpene_syn_C_2"/>
    <property type="match status" value="1"/>
</dbReference>
<dbReference type="Proteomes" id="UP001597024">
    <property type="component" value="Unassembled WGS sequence"/>
</dbReference>
<gene>
    <name evidence="3" type="ORF">ACFQ08_39905</name>
</gene>
<feature type="non-terminal residue" evidence="3">
    <location>
        <position position="1"/>
    </location>
</feature>
<keyword evidence="4" id="KW-1185">Reference proteome</keyword>
<evidence type="ECO:0000256" key="1">
    <source>
        <dbReference type="ARBA" id="ARBA00023239"/>
    </source>
</evidence>
<comment type="caution">
    <text evidence="3">The sequence shown here is derived from an EMBL/GenBank/DDBJ whole genome shotgun (WGS) entry which is preliminary data.</text>
</comment>
<comment type="similarity">
    <text evidence="2">Belongs to the terpene synthase family.</text>
</comment>
<dbReference type="PANTHER" id="PTHR35201:SF4">
    <property type="entry name" value="BETA-PINACENE SYNTHASE-RELATED"/>
    <property type="match status" value="1"/>
</dbReference>
<dbReference type="InterPro" id="IPR034686">
    <property type="entry name" value="Terpene_cyclase-like_2"/>
</dbReference>
<evidence type="ECO:0000313" key="3">
    <source>
        <dbReference type="EMBL" id="MFD0890749.1"/>
    </source>
</evidence>
<dbReference type="PANTHER" id="PTHR35201">
    <property type="entry name" value="TERPENE SYNTHASE"/>
    <property type="match status" value="1"/>
</dbReference>
<protein>
    <recommendedName>
        <fullName evidence="2">Terpene synthase</fullName>
        <ecNumber evidence="2">4.2.3.-</ecNumber>
    </recommendedName>
</protein>
<evidence type="ECO:0000256" key="2">
    <source>
        <dbReference type="RuleBase" id="RU366034"/>
    </source>
</evidence>
<keyword evidence="2" id="KW-0479">Metal-binding</keyword>
<dbReference type="EC" id="4.2.3.-" evidence="2"/>
<organism evidence="3 4">
    <name type="scientific">Streptosporangium algeriense</name>
    <dbReference type="NCBI Taxonomy" id="1682748"/>
    <lineage>
        <taxon>Bacteria</taxon>
        <taxon>Bacillati</taxon>
        <taxon>Actinomycetota</taxon>
        <taxon>Actinomycetes</taxon>
        <taxon>Streptosporangiales</taxon>
        <taxon>Streptosporangiaceae</taxon>
        <taxon>Streptosporangium</taxon>
    </lineage>
</organism>
<keyword evidence="1 2" id="KW-0456">Lyase</keyword>
<accession>A0ABW3E3Z4</accession>